<dbReference type="CDD" id="cd04301">
    <property type="entry name" value="NAT_SF"/>
    <property type="match status" value="1"/>
</dbReference>
<dbReference type="GO" id="GO:0016747">
    <property type="term" value="F:acyltransferase activity, transferring groups other than amino-acyl groups"/>
    <property type="evidence" value="ECO:0007669"/>
    <property type="project" value="InterPro"/>
</dbReference>
<dbReference type="AlphaFoldDB" id="A0A8J8TQ92"/>
<dbReference type="InterPro" id="IPR050832">
    <property type="entry name" value="Bact_Acetyltransf"/>
</dbReference>
<feature type="domain" description="N-acetyltransferase" evidence="3">
    <location>
        <begin position="1"/>
        <end position="171"/>
    </location>
</feature>
<dbReference type="InterPro" id="IPR016181">
    <property type="entry name" value="Acyl_CoA_acyltransferase"/>
</dbReference>
<evidence type="ECO:0000256" key="1">
    <source>
        <dbReference type="ARBA" id="ARBA00022679"/>
    </source>
</evidence>
<dbReference type="InterPro" id="IPR000182">
    <property type="entry name" value="GNAT_dom"/>
</dbReference>
<comment type="caution">
    <text evidence="4">The sequence shown here is derived from an EMBL/GenBank/DDBJ whole genome shotgun (WGS) entry which is preliminary data.</text>
</comment>
<name>A0A8J8TQ92_9EURY</name>
<keyword evidence="5" id="KW-1185">Reference proteome</keyword>
<dbReference type="Proteomes" id="UP000766904">
    <property type="component" value="Unassembled WGS sequence"/>
</dbReference>
<accession>A0A8J8TQ92</accession>
<dbReference type="SUPFAM" id="SSF55729">
    <property type="entry name" value="Acyl-CoA N-acyltransferases (Nat)"/>
    <property type="match status" value="1"/>
</dbReference>
<dbReference type="PANTHER" id="PTHR43877:SF1">
    <property type="entry name" value="ACETYLTRANSFERASE"/>
    <property type="match status" value="1"/>
</dbReference>
<protein>
    <submittedName>
        <fullName evidence="4">GNAT family N-acetyltransferase</fullName>
    </submittedName>
</protein>
<dbReference type="Gene3D" id="3.40.630.30">
    <property type="match status" value="1"/>
</dbReference>
<reference evidence="4" key="1">
    <citation type="submission" date="2017-11" db="EMBL/GenBank/DDBJ databases">
        <authorList>
            <person name="Kajale S.C."/>
            <person name="Sharma A."/>
        </authorList>
    </citation>
    <scope>NUCLEOTIDE SEQUENCE</scope>
    <source>
        <strain evidence="4">LS1_42</strain>
    </source>
</reference>
<gene>
    <name evidence="4" type="ORF">CV102_13615</name>
</gene>
<dbReference type="EMBL" id="PHNJ01000006">
    <property type="protein sequence ID" value="TYL38228.1"/>
    <property type="molecule type" value="Genomic_DNA"/>
</dbReference>
<sequence>MEIRRFDAEGTADARAITRINALAWREAYADLLPDEVIAQFGADPSDEQLREYANRLTHDRDGIFLAEIDGTARGYSYVRWGDETKDFVGDDEAGLKEIYVEPDYWGEGIGTALLERSIDVLPEGIERLRLEMLDGNEVGHRFYAARGFDRTGSSEFEIAGEAYPTAIYTLEL</sequence>
<dbReference type="OrthoDB" id="11597at2157"/>
<dbReference type="PANTHER" id="PTHR43877">
    <property type="entry name" value="AMINOALKYLPHOSPHONATE N-ACETYLTRANSFERASE-RELATED-RELATED"/>
    <property type="match status" value="1"/>
</dbReference>
<organism evidence="4 5">
    <name type="scientific">Natronococcus pandeyae</name>
    <dbReference type="NCBI Taxonomy" id="2055836"/>
    <lineage>
        <taxon>Archaea</taxon>
        <taxon>Methanobacteriati</taxon>
        <taxon>Methanobacteriota</taxon>
        <taxon>Stenosarchaea group</taxon>
        <taxon>Halobacteria</taxon>
        <taxon>Halobacteriales</taxon>
        <taxon>Natrialbaceae</taxon>
        <taxon>Natronococcus</taxon>
    </lineage>
</organism>
<evidence type="ECO:0000313" key="5">
    <source>
        <dbReference type="Proteomes" id="UP000766904"/>
    </source>
</evidence>
<keyword evidence="1" id="KW-0808">Transferase</keyword>
<dbReference type="Pfam" id="PF00583">
    <property type="entry name" value="Acetyltransf_1"/>
    <property type="match status" value="1"/>
</dbReference>
<evidence type="ECO:0000313" key="4">
    <source>
        <dbReference type="EMBL" id="TYL38228.1"/>
    </source>
</evidence>
<keyword evidence="2" id="KW-0012">Acyltransferase</keyword>
<evidence type="ECO:0000256" key="2">
    <source>
        <dbReference type="ARBA" id="ARBA00023315"/>
    </source>
</evidence>
<proteinExistence type="predicted"/>
<dbReference type="RefSeq" id="WP_148858542.1">
    <property type="nucleotide sequence ID" value="NZ_PHNJ01000006.1"/>
</dbReference>
<evidence type="ECO:0000259" key="3">
    <source>
        <dbReference type="PROSITE" id="PS51186"/>
    </source>
</evidence>
<dbReference type="PROSITE" id="PS51186">
    <property type="entry name" value="GNAT"/>
    <property type="match status" value="1"/>
</dbReference>